<reference evidence="2" key="1">
    <citation type="journal article" date="2018" name="Genome Biol. Evol.">
        <title>Genomics and development of Lentinus tigrinus, a white-rot wood-decaying mushroom with dimorphic fruiting bodies.</title>
        <authorList>
            <person name="Wu B."/>
            <person name="Xu Z."/>
            <person name="Knudson A."/>
            <person name="Carlson A."/>
            <person name="Chen N."/>
            <person name="Kovaka S."/>
            <person name="LaButti K."/>
            <person name="Lipzen A."/>
            <person name="Pennachio C."/>
            <person name="Riley R."/>
            <person name="Schakwitz W."/>
            <person name="Umezawa K."/>
            <person name="Ohm R.A."/>
            <person name="Grigoriev I.V."/>
            <person name="Nagy L.G."/>
            <person name="Gibbons J."/>
            <person name="Hibbett D."/>
        </authorList>
    </citation>
    <scope>NUCLEOTIDE SEQUENCE [LARGE SCALE GENOMIC DNA]</scope>
    <source>
        <strain evidence="2">ALCF2SS1-6</strain>
    </source>
</reference>
<protein>
    <recommendedName>
        <fullName evidence="1">F-box domain-containing protein</fullName>
    </recommendedName>
</protein>
<evidence type="ECO:0000313" key="3">
    <source>
        <dbReference type="Proteomes" id="UP000313359"/>
    </source>
</evidence>
<gene>
    <name evidence="2" type="ORF">L227DRAFT_615761</name>
</gene>
<name>A0A5C2RTF1_9APHY</name>
<feature type="domain" description="F-box" evidence="1">
    <location>
        <begin position="10"/>
        <end position="57"/>
    </location>
</feature>
<organism evidence="2 3">
    <name type="scientific">Lentinus tigrinus ALCF2SS1-6</name>
    <dbReference type="NCBI Taxonomy" id="1328759"/>
    <lineage>
        <taxon>Eukaryota</taxon>
        <taxon>Fungi</taxon>
        <taxon>Dikarya</taxon>
        <taxon>Basidiomycota</taxon>
        <taxon>Agaricomycotina</taxon>
        <taxon>Agaricomycetes</taxon>
        <taxon>Polyporales</taxon>
        <taxon>Polyporaceae</taxon>
        <taxon>Lentinus</taxon>
    </lineage>
</organism>
<dbReference type="InterPro" id="IPR001810">
    <property type="entry name" value="F-box_dom"/>
</dbReference>
<dbReference type="OrthoDB" id="2755197at2759"/>
<dbReference type="Pfam" id="PF12937">
    <property type="entry name" value="F-box-like"/>
    <property type="match status" value="1"/>
</dbReference>
<dbReference type="InterPro" id="IPR032675">
    <property type="entry name" value="LRR_dom_sf"/>
</dbReference>
<keyword evidence="3" id="KW-1185">Reference proteome</keyword>
<dbReference type="EMBL" id="ML122300">
    <property type="protein sequence ID" value="RPD54922.1"/>
    <property type="molecule type" value="Genomic_DNA"/>
</dbReference>
<sequence length="439" mass="48906">MQPKSLLSLRNIPQEVFFLVFALLEVEEDKNTLASCVLVSRLWHDMALPSLWKQIVLKTTQTLEHFLALLRHKPVLGQSVRSLTLWGAIFERIAGCGPAQEREPVAIPLSVTMLRDIMSCVPKLQRLSLQEVALCWAPEPTPDVSSPPSGTLSALELIDVSIHDRETIDTSVLPLLQQILSLQSVGELTFASFDDTGPIQEPELEVQGQPQLPVQNLSLIGLHSSAQLIQHYNSLSQRLLPGCLRSLTTSVTHTEDLTPLLAFLRDVESSSITHLELDLSEADVDSRALSKVISYPESLSTLRLHVRYNSICREDAFSVADIFPQHALCTLKEVHLDMEWTIPASWSNEQKVGNEEDVDEDADADADIYDQLLEMDRVLSSRVRFPALGYVNFTLLVESSKFTSFFGELGELITKHFITAVFPGISQAGLFDIQFAPLK</sequence>
<dbReference type="InterPro" id="IPR036047">
    <property type="entry name" value="F-box-like_dom_sf"/>
</dbReference>
<dbReference type="SUPFAM" id="SSF81383">
    <property type="entry name" value="F-box domain"/>
    <property type="match status" value="1"/>
</dbReference>
<proteinExistence type="predicted"/>
<accession>A0A5C2RTF1</accession>
<dbReference type="Gene3D" id="3.80.10.10">
    <property type="entry name" value="Ribonuclease Inhibitor"/>
    <property type="match status" value="1"/>
</dbReference>
<dbReference type="AlphaFoldDB" id="A0A5C2RTF1"/>
<evidence type="ECO:0000259" key="1">
    <source>
        <dbReference type="Pfam" id="PF12937"/>
    </source>
</evidence>
<dbReference type="Proteomes" id="UP000313359">
    <property type="component" value="Unassembled WGS sequence"/>
</dbReference>
<evidence type="ECO:0000313" key="2">
    <source>
        <dbReference type="EMBL" id="RPD54922.1"/>
    </source>
</evidence>